<keyword evidence="3" id="KW-1185">Reference proteome</keyword>
<accession>A0A1H5V4H4</accession>
<dbReference type="Proteomes" id="UP000242850">
    <property type="component" value="Unassembled WGS sequence"/>
</dbReference>
<dbReference type="AlphaFoldDB" id="A0A1H5V4H4"/>
<dbReference type="EMBL" id="FNUK01000012">
    <property type="protein sequence ID" value="SEF82100.1"/>
    <property type="molecule type" value="Genomic_DNA"/>
</dbReference>
<evidence type="ECO:0000256" key="1">
    <source>
        <dbReference type="SAM" id="Phobius"/>
    </source>
</evidence>
<evidence type="ECO:0000313" key="3">
    <source>
        <dbReference type="Proteomes" id="UP000242850"/>
    </source>
</evidence>
<keyword evidence="1" id="KW-0472">Membrane</keyword>
<dbReference type="NCBIfam" id="TIGR02830">
    <property type="entry name" value="spore_III_AG"/>
    <property type="match status" value="1"/>
</dbReference>
<keyword evidence="1" id="KW-1133">Transmembrane helix</keyword>
<proteinExistence type="predicted"/>
<name>A0A1H5V4H4_9CLOT</name>
<protein>
    <submittedName>
        <fullName evidence="2">Stage III sporulation protein AG</fullName>
    </submittedName>
</protein>
<dbReference type="RefSeq" id="WP_159945837.1">
    <property type="nucleotide sequence ID" value="NZ_FNUK01000012.1"/>
</dbReference>
<sequence length="200" mass="22227">MDIRKILEKVDDIKKNPKKFILNLIILFLLGVFIILVVDTYKSIKMTDKKRKEERSVIEVSTTTYAPQLPYEEKLKKELIDILMQIDGVGRVNAMIYFEGGSISVPAYNENNSTRKIEEKDNQGGTRTTTENSKSLNVVIVNEGSGNKPLIVKQVNPTIGGVIVVAEGAKNPVVKEQIINAVKTCLNIPASKVSVLPMKN</sequence>
<feature type="transmembrane region" description="Helical" evidence="1">
    <location>
        <begin position="20"/>
        <end position="41"/>
    </location>
</feature>
<keyword evidence="1" id="KW-0812">Transmembrane</keyword>
<dbReference type="InterPro" id="IPR014195">
    <property type="entry name" value="Spore_III_AG"/>
</dbReference>
<gene>
    <name evidence="2" type="ORF">SAMN05660865_01103</name>
</gene>
<reference evidence="3" key="1">
    <citation type="submission" date="2016-10" db="EMBL/GenBank/DDBJ databases">
        <authorList>
            <person name="Varghese N."/>
            <person name="Submissions S."/>
        </authorList>
    </citation>
    <scope>NUCLEOTIDE SEQUENCE [LARGE SCALE GENOMIC DNA]</scope>
    <source>
        <strain evidence="3">DSM 5463</strain>
    </source>
</reference>
<dbReference type="OrthoDB" id="1634070at2"/>
<organism evidence="2 3">
    <name type="scientific">Caloramator fervidus</name>
    <dbReference type="NCBI Taxonomy" id="29344"/>
    <lineage>
        <taxon>Bacteria</taxon>
        <taxon>Bacillati</taxon>
        <taxon>Bacillota</taxon>
        <taxon>Clostridia</taxon>
        <taxon>Eubacteriales</taxon>
        <taxon>Clostridiaceae</taxon>
        <taxon>Caloramator</taxon>
    </lineage>
</organism>
<evidence type="ECO:0000313" key="2">
    <source>
        <dbReference type="EMBL" id="SEF82100.1"/>
    </source>
</evidence>